<comment type="caution">
    <text evidence="2">The sequence shown here is derived from an EMBL/GenBank/DDBJ whole genome shotgun (WGS) entry which is preliminary data.</text>
</comment>
<accession>A0A419WI49</accession>
<keyword evidence="1" id="KW-0472">Membrane</keyword>
<feature type="transmembrane region" description="Helical" evidence="1">
    <location>
        <begin position="85"/>
        <end position="110"/>
    </location>
</feature>
<reference evidence="2 3" key="1">
    <citation type="submission" date="2018-09" db="EMBL/GenBank/DDBJ databases">
        <title>Genomic Encyclopedia of Archaeal and Bacterial Type Strains, Phase II (KMG-II): from individual species to whole genera.</title>
        <authorList>
            <person name="Goeker M."/>
        </authorList>
    </citation>
    <scope>NUCLEOTIDE SEQUENCE [LARGE SCALE GENOMIC DNA]</scope>
    <source>
        <strain evidence="2 3">DSM 13151</strain>
    </source>
</reference>
<dbReference type="EMBL" id="RAPO01000002">
    <property type="protein sequence ID" value="RKD95127.1"/>
    <property type="molecule type" value="Genomic_DNA"/>
</dbReference>
<proteinExistence type="predicted"/>
<keyword evidence="1" id="KW-1133">Transmembrane helix</keyword>
<evidence type="ECO:0000313" key="2">
    <source>
        <dbReference type="EMBL" id="RKD95127.1"/>
    </source>
</evidence>
<gene>
    <name evidence="2" type="ORF">ATJ93_1978</name>
</gene>
<evidence type="ECO:0000256" key="1">
    <source>
        <dbReference type="SAM" id="Phobius"/>
    </source>
</evidence>
<feature type="transmembrane region" description="Helical" evidence="1">
    <location>
        <begin position="6"/>
        <end position="24"/>
    </location>
</feature>
<feature type="transmembrane region" description="Helical" evidence="1">
    <location>
        <begin position="122"/>
        <end position="140"/>
    </location>
</feature>
<dbReference type="RefSeq" id="WP_120244430.1">
    <property type="nucleotide sequence ID" value="NZ_RAPO01000002.1"/>
</dbReference>
<name>A0A419WI49_9EURY</name>
<keyword evidence="1" id="KW-0812">Transmembrane</keyword>
<evidence type="ECO:0000313" key="3">
    <source>
        <dbReference type="Proteomes" id="UP000283805"/>
    </source>
</evidence>
<dbReference type="InterPro" id="IPR007404">
    <property type="entry name" value="YdjM-like"/>
</dbReference>
<organism evidence="2 3">
    <name type="scientific">Halopiger aswanensis</name>
    <dbReference type="NCBI Taxonomy" id="148449"/>
    <lineage>
        <taxon>Archaea</taxon>
        <taxon>Methanobacteriati</taxon>
        <taxon>Methanobacteriota</taxon>
        <taxon>Stenosarchaea group</taxon>
        <taxon>Halobacteria</taxon>
        <taxon>Halobacteriales</taxon>
        <taxon>Natrialbaceae</taxon>
        <taxon>Halopiger</taxon>
    </lineage>
</organism>
<sequence length="150" mass="15552">MEGARALFLAGALSTHSLVGYALVRGFTDADPRLGALFGLVPDADFLFPAAWGWPFVHRGLTHAPLFAAALVAGAYAIRRDRDLPLAVGLAVGSHIAVDSVSPAGIPWLFPLEASPSLGLPVHGPAATALLWAGAIGILASRRTDLPSIR</sequence>
<dbReference type="OrthoDB" id="118042at2157"/>
<dbReference type="AlphaFoldDB" id="A0A419WI49"/>
<feature type="transmembrane region" description="Helical" evidence="1">
    <location>
        <begin position="60"/>
        <end position="78"/>
    </location>
</feature>
<protein>
    <submittedName>
        <fullName evidence="2">Inner membrane protein</fullName>
    </submittedName>
</protein>
<dbReference type="Pfam" id="PF04307">
    <property type="entry name" value="YdjM"/>
    <property type="match status" value="1"/>
</dbReference>
<keyword evidence="3" id="KW-1185">Reference proteome</keyword>
<dbReference type="Proteomes" id="UP000283805">
    <property type="component" value="Unassembled WGS sequence"/>
</dbReference>